<dbReference type="GO" id="GO:0008137">
    <property type="term" value="F:NADH dehydrogenase (ubiquinone) activity"/>
    <property type="evidence" value="ECO:0007669"/>
    <property type="project" value="UniProtKB-UniRule"/>
</dbReference>
<comment type="similarity">
    <text evidence="1 2">Belongs to the complex I subunit 6 family.</text>
</comment>
<protein>
    <recommendedName>
        <fullName evidence="2">NADH-quinone oxidoreductase subunit J</fullName>
        <ecNumber evidence="2">7.1.1.-</ecNumber>
    </recommendedName>
</protein>
<feature type="transmembrane region" description="Helical" evidence="2">
    <location>
        <begin position="135"/>
        <end position="160"/>
    </location>
</feature>
<keyword evidence="3" id="KW-0560">Oxidoreductase</keyword>
<dbReference type="EMBL" id="WJNH01000004">
    <property type="protein sequence ID" value="MRG86185.1"/>
    <property type="molecule type" value="Genomic_DNA"/>
</dbReference>
<dbReference type="PANTHER" id="PTHR33269">
    <property type="entry name" value="NADH-UBIQUINONE OXIDOREDUCTASE CHAIN 6"/>
    <property type="match status" value="1"/>
</dbReference>
<dbReference type="NCBIfam" id="NF005168">
    <property type="entry name" value="PRK06638.2-3"/>
    <property type="match status" value="1"/>
</dbReference>
<dbReference type="Proteomes" id="UP000480185">
    <property type="component" value="Unassembled WGS sequence"/>
</dbReference>
<dbReference type="InterPro" id="IPR042106">
    <property type="entry name" value="Nuo/plastoQ_OxRdtase_6_NuoJ"/>
</dbReference>
<keyword evidence="2" id="KW-0874">Quinone</keyword>
<proteinExistence type="inferred from homology"/>
<sequence>MNGEFIAFLILSFTAILGGILMLNLKKVVHMLLSVVLTFVSLAGIYVLLSAEFVAVVQILIYSGAVTIILAFGIMLTKHTARDERTSNRLRAALVGVGVLVFFFTVYGAIDNLFFGPGAEGLHVENTQQIGERIFAHYVIPFELVSIVLLVALMGAIVLARKEGEENK</sequence>
<evidence type="ECO:0000313" key="4">
    <source>
        <dbReference type="Proteomes" id="UP000480185"/>
    </source>
</evidence>
<comment type="catalytic activity">
    <reaction evidence="2">
        <text>a quinone + NADH + 5 H(+)(in) = a quinol + NAD(+) + 4 H(+)(out)</text>
        <dbReference type="Rhea" id="RHEA:57888"/>
        <dbReference type="ChEBI" id="CHEBI:15378"/>
        <dbReference type="ChEBI" id="CHEBI:24646"/>
        <dbReference type="ChEBI" id="CHEBI:57540"/>
        <dbReference type="ChEBI" id="CHEBI:57945"/>
        <dbReference type="ChEBI" id="CHEBI:132124"/>
    </reaction>
</comment>
<evidence type="ECO:0000256" key="1">
    <source>
        <dbReference type="ARBA" id="ARBA00005698"/>
    </source>
</evidence>
<organism evidence="3 4">
    <name type="scientific">Salinibacillus xinjiangensis</name>
    <dbReference type="NCBI Taxonomy" id="1229268"/>
    <lineage>
        <taxon>Bacteria</taxon>
        <taxon>Bacillati</taxon>
        <taxon>Bacillota</taxon>
        <taxon>Bacilli</taxon>
        <taxon>Bacillales</taxon>
        <taxon>Bacillaceae</taxon>
        <taxon>Salinibacillus</taxon>
    </lineage>
</organism>
<gene>
    <name evidence="3" type="ORF">GH754_07585</name>
</gene>
<dbReference type="RefSeq" id="WP_153728117.1">
    <property type="nucleotide sequence ID" value="NZ_WJNH01000004.1"/>
</dbReference>
<dbReference type="OrthoDB" id="9814997at2"/>
<feature type="transmembrane region" description="Helical" evidence="2">
    <location>
        <begin position="32"/>
        <end position="49"/>
    </location>
</feature>
<keyword evidence="2" id="KW-0520">NAD</keyword>
<feature type="transmembrane region" description="Helical" evidence="2">
    <location>
        <begin position="6"/>
        <end position="25"/>
    </location>
</feature>
<reference evidence="3 4" key="1">
    <citation type="submission" date="2019-11" db="EMBL/GenBank/DDBJ databases">
        <authorList>
            <person name="Li J."/>
        </authorList>
    </citation>
    <scope>NUCLEOTIDE SEQUENCE [LARGE SCALE GENOMIC DNA]</scope>
    <source>
        <strain evidence="3 4">J4</strain>
    </source>
</reference>
<keyword evidence="2" id="KW-1133">Transmembrane helix</keyword>
<keyword evidence="2" id="KW-0472">Membrane</keyword>
<evidence type="ECO:0000256" key="2">
    <source>
        <dbReference type="RuleBase" id="RU004429"/>
    </source>
</evidence>
<feature type="transmembrane region" description="Helical" evidence="2">
    <location>
        <begin position="55"/>
        <end position="77"/>
    </location>
</feature>
<keyword evidence="2" id="KW-0812">Transmembrane</keyword>
<dbReference type="GO" id="GO:0016491">
    <property type="term" value="F:oxidoreductase activity"/>
    <property type="evidence" value="ECO:0007669"/>
    <property type="project" value="UniProtKB-KW"/>
</dbReference>
<name>A0A6G1X5K0_9BACI</name>
<comment type="subcellular location">
    <subcellularLocation>
        <location evidence="2">Cell membrane</location>
        <topology evidence="2">Multi-pass membrane protein</topology>
    </subcellularLocation>
</comment>
<comment type="function">
    <text evidence="2">NDH-1 shuttles electrons from NADH, via FMN and iron-sulfur (Fe-S) centers, to quinones in the respiratory chain. Couples the redox reaction to proton translocation (for every two electrons transferred, four hydrogen ions are translocated across the cytoplasmic membrane), and thus conserves the redox energy in a proton gradient.</text>
</comment>
<dbReference type="InterPro" id="IPR001457">
    <property type="entry name" value="NADH_UbQ/plastoQ_OxRdtase_su6"/>
</dbReference>
<dbReference type="EC" id="7.1.1.-" evidence="2"/>
<dbReference type="GO" id="GO:0005886">
    <property type="term" value="C:plasma membrane"/>
    <property type="evidence" value="ECO:0007669"/>
    <property type="project" value="UniProtKB-SubCell"/>
</dbReference>
<dbReference type="AlphaFoldDB" id="A0A6G1X5K0"/>
<accession>A0A6G1X5K0</accession>
<keyword evidence="4" id="KW-1185">Reference proteome</keyword>
<dbReference type="Gene3D" id="1.20.120.1200">
    <property type="entry name" value="NADH-ubiquinone/plastoquinone oxidoreductase chain 6, subunit NuoJ"/>
    <property type="match status" value="1"/>
</dbReference>
<dbReference type="GO" id="GO:0048038">
    <property type="term" value="F:quinone binding"/>
    <property type="evidence" value="ECO:0007669"/>
    <property type="project" value="UniProtKB-UniRule"/>
</dbReference>
<dbReference type="Pfam" id="PF00499">
    <property type="entry name" value="Oxidored_q3"/>
    <property type="match status" value="1"/>
</dbReference>
<comment type="caution">
    <text evidence="3">The sequence shown here is derived from an EMBL/GenBank/DDBJ whole genome shotgun (WGS) entry which is preliminary data.</text>
</comment>
<keyword evidence="2" id="KW-1003">Cell membrane</keyword>
<feature type="transmembrane region" description="Helical" evidence="2">
    <location>
        <begin position="89"/>
        <end position="110"/>
    </location>
</feature>
<dbReference type="PANTHER" id="PTHR33269:SF17">
    <property type="entry name" value="NADH-UBIQUINONE OXIDOREDUCTASE CHAIN 6"/>
    <property type="match status" value="1"/>
</dbReference>
<evidence type="ECO:0000313" key="3">
    <source>
        <dbReference type="EMBL" id="MRG86185.1"/>
    </source>
</evidence>